<proteinExistence type="predicted"/>
<dbReference type="OrthoDB" id="1091333at2"/>
<evidence type="ECO:0000313" key="2">
    <source>
        <dbReference type="Proteomes" id="UP000477980"/>
    </source>
</evidence>
<dbReference type="AlphaFoldDB" id="A0A6G1VPA8"/>
<dbReference type="Proteomes" id="UP000477980">
    <property type="component" value="Unassembled WGS sequence"/>
</dbReference>
<comment type="caution">
    <text evidence="1">The sequence shown here is derived from an EMBL/GenBank/DDBJ whole genome shotgun (WGS) entry which is preliminary data.</text>
</comment>
<accession>A0A6G1VPA8</accession>
<evidence type="ECO:0000313" key="1">
    <source>
        <dbReference type="EMBL" id="MQP14471.1"/>
    </source>
</evidence>
<reference evidence="1 2" key="1">
    <citation type="submission" date="2019-09" db="EMBL/GenBank/DDBJ databases">
        <title>Distinct polysaccharide growth profiles of human intestinal Prevotella copri isolates.</title>
        <authorList>
            <person name="Fehlner-Peach H."/>
            <person name="Magnabosco C."/>
            <person name="Raghavan V."/>
            <person name="Scher J.U."/>
            <person name="Tett A."/>
            <person name="Cox L.M."/>
            <person name="Gottsegen C."/>
            <person name="Watters A."/>
            <person name="Wiltshire- Gordon J.D."/>
            <person name="Segata N."/>
            <person name="Bonneau R."/>
            <person name="Littman D.R."/>
        </authorList>
    </citation>
    <scope>NUCLEOTIDE SEQUENCE [LARGE SCALE GENOMIC DNA]</scope>
    <source>
        <strain evidence="2">iAA917</strain>
    </source>
</reference>
<gene>
    <name evidence="1" type="ORF">F7D25_08625</name>
</gene>
<sequence>MEITNNFNFYDQSRFVKIENMDVENFSEYLNSYQRHSSVSDSVNEADFEQEEVDEADEAPPVVGYVGASHATELPEELKSKKAKAILDGLVSIKVLDKNYQPNNLTGYQKGYLAHRIAEELRITNMWVLFGRFWNVKPKLLRNKYNDALNQKKTLSFEKLIHNYINKR</sequence>
<dbReference type="RefSeq" id="WP_153090342.1">
    <property type="nucleotide sequence ID" value="NZ_VZAH01000082.1"/>
</dbReference>
<protein>
    <submittedName>
        <fullName evidence="1">Uncharacterized protein</fullName>
    </submittedName>
</protein>
<name>A0A6G1VPA8_9BACT</name>
<dbReference type="EMBL" id="VZAH01000082">
    <property type="protein sequence ID" value="MQP14471.1"/>
    <property type="molecule type" value="Genomic_DNA"/>
</dbReference>
<organism evidence="1 2">
    <name type="scientific">Segatella copri</name>
    <dbReference type="NCBI Taxonomy" id="165179"/>
    <lineage>
        <taxon>Bacteria</taxon>
        <taxon>Pseudomonadati</taxon>
        <taxon>Bacteroidota</taxon>
        <taxon>Bacteroidia</taxon>
        <taxon>Bacteroidales</taxon>
        <taxon>Prevotellaceae</taxon>
        <taxon>Segatella</taxon>
    </lineage>
</organism>